<dbReference type="AlphaFoldDB" id="A0A8T1YBN3"/>
<evidence type="ECO:0000256" key="1">
    <source>
        <dbReference type="SAM" id="MobiDB-lite"/>
    </source>
</evidence>
<reference evidence="2 3" key="1">
    <citation type="submission" date="2020-12" db="EMBL/GenBank/DDBJ databases">
        <title>Concerted genomic and epigenomic changes stabilize Arabidopsis allopolyploids.</title>
        <authorList>
            <person name="Chen Z."/>
        </authorList>
    </citation>
    <scope>NUCLEOTIDE SEQUENCE [LARGE SCALE GENOMIC DNA]</scope>
    <source>
        <strain evidence="2">Allo738</strain>
        <tissue evidence="2">Leaf</tissue>
    </source>
</reference>
<protein>
    <submittedName>
        <fullName evidence="2">Uncharacterized protein</fullName>
    </submittedName>
</protein>
<sequence>VFRSLAVFHRPLNPLLNVTSSQLLSTFRFLSFATKQDESFGRLRIRGRSVMQKRGDSKSHFHGLKSNWSNSIS</sequence>
<gene>
    <name evidence="2" type="ORF">ISN45_Aa07g032220</name>
</gene>
<accession>A0A8T1YBN3</accession>
<dbReference type="Proteomes" id="UP000694240">
    <property type="component" value="Chromosome 12"/>
</dbReference>
<comment type="caution">
    <text evidence="2">The sequence shown here is derived from an EMBL/GenBank/DDBJ whole genome shotgun (WGS) entry which is preliminary data.</text>
</comment>
<name>A0A8T1YBN3_9BRAS</name>
<feature type="non-terminal residue" evidence="2">
    <location>
        <position position="73"/>
    </location>
</feature>
<proteinExistence type="predicted"/>
<organism evidence="2 3">
    <name type="scientific">Arabidopsis thaliana x Arabidopsis arenosa</name>
    <dbReference type="NCBI Taxonomy" id="1240361"/>
    <lineage>
        <taxon>Eukaryota</taxon>
        <taxon>Viridiplantae</taxon>
        <taxon>Streptophyta</taxon>
        <taxon>Embryophyta</taxon>
        <taxon>Tracheophyta</taxon>
        <taxon>Spermatophyta</taxon>
        <taxon>Magnoliopsida</taxon>
        <taxon>eudicotyledons</taxon>
        <taxon>Gunneridae</taxon>
        <taxon>Pentapetalae</taxon>
        <taxon>rosids</taxon>
        <taxon>malvids</taxon>
        <taxon>Brassicales</taxon>
        <taxon>Brassicaceae</taxon>
        <taxon>Camelineae</taxon>
        <taxon>Arabidopsis</taxon>
    </lineage>
</organism>
<dbReference type="EMBL" id="JAEFBK010000012">
    <property type="protein sequence ID" value="KAG7543303.1"/>
    <property type="molecule type" value="Genomic_DNA"/>
</dbReference>
<evidence type="ECO:0000313" key="3">
    <source>
        <dbReference type="Proteomes" id="UP000694240"/>
    </source>
</evidence>
<feature type="region of interest" description="Disordered" evidence="1">
    <location>
        <begin position="54"/>
        <end position="73"/>
    </location>
</feature>
<evidence type="ECO:0000313" key="2">
    <source>
        <dbReference type="EMBL" id="KAG7543303.1"/>
    </source>
</evidence>
<keyword evidence="3" id="KW-1185">Reference proteome</keyword>